<protein>
    <submittedName>
        <fullName evidence="1">Phosphoglycerate mutase</fullName>
    </submittedName>
</protein>
<proteinExistence type="predicted"/>
<dbReference type="CDD" id="cd07067">
    <property type="entry name" value="HP_PGM_like"/>
    <property type="match status" value="1"/>
</dbReference>
<dbReference type="eggNOG" id="COG0406">
    <property type="taxonomic scope" value="Bacteria"/>
</dbReference>
<dbReference type="RefSeq" id="WP_025410489.1">
    <property type="nucleotide sequence ID" value="NZ_CP007128.1"/>
</dbReference>
<dbReference type="Pfam" id="PF00300">
    <property type="entry name" value="His_Phos_1"/>
    <property type="match status" value="1"/>
</dbReference>
<dbReference type="Gene3D" id="3.40.50.1240">
    <property type="entry name" value="Phosphoglycerate mutase-like"/>
    <property type="match status" value="1"/>
</dbReference>
<dbReference type="AlphaFoldDB" id="W0RCX0"/>
<sequence>MPKSHPATLWFVRHGESIANQVRTEAFGRDVHEVDLTHRDVDVPLSARGERQASALGRWFAELPASERPTVVVASPYVRAAATAERIAAAGGAPSDITFDERVREKELGLFYRLTRAGIEARYPDQWALRVQLGRFWFRPPGGESWADVALRLRGALHDICRDHAGERVLVVCHQVVVLCARYVIERMTERDIVHVARTHDVANCSVTSYRGTPDGLRLDRFNFTVPLEVEGAPVTAEPNVSARVG</sequence>
<dbReference type="InterPro" id="IPR013078">
    <property type="entry name" value="His_Pase_superF_clade-1"/>
</dbReference>
<dbReference type="PANTHER" id="PTHR48100">
    <property type="entry name" value="BROAD-SPECIFICITY PHOSPHATASE YOR283W-RELATED"/>
    <property type="match status" value="1"/>
</dbReference>
<evidence type="ECO:0000313" key="1">
    <source>
        <dbReference type="EMBL" id="AHG88969.1"/>
    </source>
</evidence>
<reference evidence="1 2" key="1">
    <citation type="journal article" date="2014" name="Genome Announc.">
        <title>Genome Sequence and Methylome of Soil Bacterium Gemmatirosa kalamazoonensis KBS708T, a Member of the Rarely Cultivated Gemmatimonadetes Phylum.</title>
        <authorList>
            <person name="Debruyn J.M."/>
            <person name="Radosevich M."/>
            <person name="Wommack K.E."/>
            <person name="Polson S.W."/>
            <person name="Hauser L.J."/>
            <person name="Fawaz M.N."/>
            <person name="Korlach J."/>
            <person name="Tsai Y.C."/>
        </authorList>
    </citation>
    <scope>NUCLEOTIDE SEQUENCE [LARGE SCALE GENOMIC DNA]</scope>
    <source>
        <strain evidence="1 2">KBS708</strain>
    </source>
</reference>
<dbReference type="HOGENOM" id="CLU_033323_7_0_0"/>
<dbReference type="PANTHER" id="PTHR48100:SF1">
    <property type="entry name" value="HISTIDINE PHOSPHATASE FAMILY PROTEIN-RELATED"/>
    <property type="match status" value="1"/>
</dbReference>
<dbReference type="SUPFAM" id="SSF53254">
    <property type="entry name" value="Phosphoglycerate mutase-like"/>
    <property type="match status" value="1"/>
</dbReference>
<name>W0RCX0_9BACT</name>
<dbReference type="InParanoid" id="W0RCX0"/>
<dbReference type="EMBL" id="CP007128">
    <property type="protein sequence ID" value="AHG88969.1"/>
    <property type="molecule type" value="Genomic_DNA"/>
</dbReference>
<dbReference type="KEGG" id="gba:J421_1432"/>
<dbReference type="GO" id="GO:0005737">
    <property type="term" value="C:cytoplasm"/>
    <property type="evidence" value="ECO:0007669"/>
    <property type="project" value="TreeGrafter"/>
</dbReference>
<evidence type="ECO:0000313" key="2">
    <source>
        <dbReference type="Proteomes" id="UP000019151"/>
    </source>
</evidence>
<organism evidence="1 2">
    <name type="scientific">Gemmatirosa kalamazoonensis</name>
    <dbReference type="NCBI Taxonomy" id="861299"/>
    <lineage>
        <taxon>Bacteria</taxon>
        <taxon>Pseudomonadati</taxon>
        <taxon>Gemmatimonadota</taxon>
        <taxon>Gemmatimonadia</taxon>
        <taxon>Gemmatimonadales</taxon>
        <taxon>Gemmatimonadaceae</taxon>
        <taxon>Gemmatirosa</taxon>
    </lineage>
</organism>
<gene>
    <name evidence="1" type="ORF">J421_1432</name>
</gene>
<dbReference type="InterPro" id="IPR029033">
    <property type="entry name" value="His_PPase_superfam"/>
</dbReference>
<dbReference type="STRING" id="861299.J421_1432"/>
<dbReference type="SMART" id="SM00855">
    <property type="entry name" value="PGAM"/>
    <property type="match status" value="1"/>
</dbReference>
<dbReference type="Proteomes" id="UP000019151">
    <property type="component" value="Chromosome"/>
</dbReference>
<dbReference type="GO" id="GO:0016791">
    <property type="term" value="F:phosphatase activity"/>
    <property type="evidence" value="ECO:0007669"/>
    <property type="project" value="TreeGrafter"/>
</dbReference>
<accession>W0RCX0</accession>
<dbReference type="OrthoDB" id="5449373at2"/>
<keyword evidence="2" id="KW-1185">Reference proteome</keyword>
<dbReference type="InterPro" id="IPR050275">
    <property type="entry name" value="PGM_Phosphatase"/>
</dbReference>